<keyword evidence="4" id="KW-1185">Reference proteome</keyword>
<accession>A0ABQ9E0R2</accession>
<sequence length="262" mass="29244">MVMLKGCSNSQVEKEVPEMIEIIVLDEPTSGMDPAARRQTWDILQKFRKDRVIILSTHFMDEADLLGDRIAIMAEGVIQCCGSSLFLKKAYGTGYHLVIVKDKSCDVQKLTSVIKTFIPTAELKSAISAELSYLLPFDEARKFEGLFMEIESRKDELGVSSFGTTATTMEEVFIRVGELATEVEDDDEINELTKMNGYTNPNYGSVSQRMNGNALRLPSEAGIESKPNGSCTLEGITEDVKFIECLFEFLWSNKIFEGSTDK</sequence>
<dbReference type="Gene3D" id="3.40.50.300">
    <property type="entry name" value="P-loop containing nucleotide triphosphate hydrolases"/>
    <property type="match status" value="1"/>
</dbReference>
<dbReference type="PANTHER" id="PTHR19229">
    <property type="entry name" value="ATP-BINDING CASSETTE TRANSPORTER SUBFAMILY A ABCA"/>
    <property type="match status" value="1"/>
</dbReference>
<name>A0ABQ9E0R2_TEGGR</name>
<dbReference type="InterPro" id="IPR027417">
    <property type="entry name" value="P-loop_NTPase"/>
</dbReference>
<proteinExistence type="predicted"/>
<evidence type="ECO:0000256" key="2">
    <source>
        <dbReference type="ARBA" id="ARBA00022737"/>
    </source>
</evidence>
<dbReference type="EMBL" id="JARBDR010000921">
    <property type="protein sequence ID" value="KAJ8298730.1"/>
    <property type="molecule type" value="Genomic_DNA"/>
</dbReference>
<keyword evidence="2" id="KW-0677">Repeat</keyword>
<evidence type="ECO:0000256" key="1">
    <source>
        <dbReference type="ARBA" id="ARBA00022448"/>
    </source>
</evidence>
<dbReference type="PANTHER" id="PTHR19229:SF36">
    <property type="entry name" value="ATP-BINDING CASSETTE SUB-FAMILY A MEMBER 2"/>
    <property type="match status" value="1"/>
</dbReference>
<organism evidence="3 4">
    <name type="scientific">Tegillarca granosa</name>
    <name type="common">Malaysian cockle</name>
    <name type="synonym">Anadara granosa</name>
    <dbReference type="NCBI Taxonomy" id="220873"/>
    <lineage>
        <taxon>Eukaryota</taxon>
        <taxon>Metazoa</taxon>
        <taxon>Spiralia</taxon>
        <taxon>Lophotrochozoa</taxon>
        <taxon>Mollusca</taxon>
        <taxon>Bivalvia</taxon>
        <taxon>Autobranchia</taxon>
        <taxon>Pteriomorphia</taxon>
        <taxon>Arcoida</taxon>
        <taxon>Arcoidea</taxon>
        <taxon>Arcidae</taxon>
        <taxon>Tegillarca</taxon>
    </lineage>
</organism>
<reference evidence="3 4" key="1">
    <citation type="submission" date="2022-12" db="EMBL/GenBank/DDBJ databases">
        <title>Chromosome-level genome of Tegillarca granosa.</title>
        <authorList>
            <person name="Kim J."/>
        </authorList>
    </citation>
    <scope>NUCLEOTIDE SEQUENCE [LARGE SCALE GENOMIC DNA]</scope>
    <source>
        <strain evidence="3">Teg-2019</strain>
        <tissue evidence="3">Adductor muscle</tissue>
    </source>
</reference>
<protein>
    <submittedName>
        <fullName evidence="3">Uncharacterized protein</fullName>
    </submittedName>
</protein>
<gene>
    <name evidence="3" type="ORF">KUTeg_022790</name>
</gene>
<dbReference type="InterPro" id="IPR026082">
    <property type="entry name" value="ABCA"/>
</dbReference>
<evidence type="ECO:0000313" key="4">
    <source>
        <dbReference type="Proteomes" id="UP001217089"/>
    </source>
</evidence>
<dbReference type="SUPFAM" id="SSF52540">
    <property type="entry name" value="P-loop containing nucleoside triphosphate hydrolases"/>
    <property type="match status" value="1"/>
</dbReference>
<dbReference type="Proteomes" id="UP001217089">
    <property type="component" value="Unassembled WGS sequence"/>
</dbReference>
<keyword evidence="1" id="KW-0813">Transport</keyword>
<evidence type="ECO:0000313" key="3">
    <source>
        <dbReference type="EMBL" id="KAJ8298730.1"/>
    </source>
</evidence>
<comment type="caution">
    <text evidence="3">The sequence shown here is derived from an EMBL/GenBank/DDBJ whole genome shotgun (WGS) entry which is preliminary data.</text>
</comment>